<sequence length="96" mass="10528">MIDLDTMRRTNPPDGVYIGDHVWVSKHAAIMKGAAIGDDNVVGYGALVNGNMDMSNAMLVGAPAKPIPGRRVTWSRLSNVKKADDTVFEWKNYPQL</sequence>
<dbReference type="Gene3D" id="2.160.10.10">
    <property type="entry name" value="Hexapeptide repeat proteins"/>
    <property type="match status" value="1"/>
</dbReference>
<reference evidence="1 2" key="1">
    <citation type="submission" date="2023-07" db="EMBL/GenBank/DDBJ databases">
        <title>Genomic Encyclopedia of Type Strains, Phase IV (KMG-IV): sequencing the most valuable type-strain genomes for metagenomic binning, comparative biology and taxonomic classification.</title>
        <authorList>
            <person name="Goeker M."/>
        </authorList>
    </citation>
    <scope>NUCLEOTIDE SEQUENCE [LARGE SCALE GENOMIC DNA]</scope>
    <source>
        <strain evidence="1 2">DSM 3770</strain>
    </source>
</reference>
<proteinExistence type="predicted"/>
<name>A0ABU0LGL6_XANAG</name>
<evidence type="ECO:0000313" key="1">
    <source>
        <dbReference type="EMBL" id="MDQ0506291.1"/>
    </source>
</evidence>
<dbReference type="InterPro" id="IPR011004">
    <property type="entry name" value="Trimer_LpxA-like_sf"/>
</dbReference>
<dbReference type="RefSeq" id="WP_237345715.1">
    <property type="nucleotide sequence ID" value="NZ_JABWGX010000012.1"/>
</dbReference>
<organism evidence="1 2">
    <name type="scientific">Xanthobacter agilis</name>
    <dbReference type="NCBI Taxonomy" id="47492"/>
    <lineage>
        <taxon>Bacteria</taxon>
        <taxon>Pseudomonadati</taxon>
        <taxon>Pseudomonadota</taxon>
        <taxon>Alphaproteobacteria</taxon>
        <taxon>Hyphomicrobiales</taxon>
        <taxon>Xanthobacteraceae</taxon>
        <taxon>Xanthobacter</taxon>
    </lineage>
</organism>
<gene>
    <name evidence="1" type="ORF">QOZ94_003100</name>
</gene>
<protein>
    <submittedName>
        <fullName evidence="1">Acetyltransferase-like isoleucine patch superfamily enzyme</fullName>
    </submittedName>
</protein>
<keyword evidence="2" id="KW-1185">Reference proteome</keyword>
<dbReference type="Proteomes" id="UP001241747">
    <property type="component" value="Unassembled WGS sequence"/>
</dbReference>
<dbReference type="SUPFAM" id="SSF51161">
    <property type="entry name" value="Trimeric LpxA-like enzymes"/>
    <property type="match status" value="1"/>
</dbReference>
<accession>A0ABU0LGL6</accession>
<evidence type="ECO:0000313" key="2">
    <source>
        <dbReference type="Proteomes" id="UP001241747"/>
    </source>
</evidence>
<comment type="caution">
    <text evidence="1">The sequence shown here is derived from an EMBL/GenBank/DDBJ whole genome shotgun (WGS) entry which is preliminary data.</text>
</comment>
<dbReference type="Pfam" id="PF00132">
    <property type="entry name" value="Hexapep"/>
    <property type="match status" value="1"/>
</dbReference>
<dbReference type="EMBL" id="JAUSVY010000007">
    <property type="protein sequence ID" value="MDQ0506291.1"/>
    <property type="molecule type" value="Genomic_DNA"/>
</dbReference>
<dbReference type="InterPro" id="IPR001451">
    <property type="entry name" value="Hexapep"/>
</dbReference>